<proteinExistence type="predicted"/>
<name>A0A166EEP7_9AGAM</name>
<keyword evidence="2" id="KW-1185">Reference proteome</keyword>
<sequence>MKLRIQTLRNEGLENLTKQPRTTKSIRKAGIYHMKRSQASSGTFSRLVLASWSCGVFEYSRALSSGSFASFRHLHTFQARLHMKVPCSNCLHTLRIVLHGDQHFRRSMSLSTCFSNVGLTMEEVDRTLRFSLICSLISGPAIYIGSILAGTKWASCIVTGHVDVVSTHVHFVNIALVLHRSQASGCHRLSCTT</sequence>
<evidence type="ECO:0000313" key="2">
    <source>
        <dbReference type="Proteomes" id="UP000076798"/>
    </source>
</evidence>
<accession>A0A166EEP7</accession>
<protein>
    <submittedName>
        <fullName evidence="1">Uncharacterized protein</fullName>
    </submittedName>
</protein>
<dbReference type="EMBL" id="KV428045">
    <property type="protein sequence ID" value="KZT39513.1"/>
    <property type="molecule type" value="Genomic_DNA"/>
</dbReference>
<dbReference type="Proteomes" id="UP000076798">
    <property type="component" value="Unassembled WGS sequence"/>
</dbReference>
<dbReference type="AlphaFoldDB" id="A0A166EEP7"/>
<gene>
    <name evidence="1" type="ORF">SISSUDRAFT_635964</name>
</gene>
<organism evidence="1 2">
    <name type="scientific">Sistotremastrum suecicum HHB10207 ss-3</name>
    <dbReference type="NCBI Taxonomy" id="1314776"/>
    <lineage>
        <taxon>Eukaryota</taxon>
        <taxon>Fungi</taxon>
        <taxon>Dikarya</taxon>
        <taxon>Basidiomycota</taxon>
        <taxon>Agaricomycotina</taxon>
        <taxon>Agaricomycetes</taxon>
        <taxon>Sistotremastrales</taxon>
        <taxon>Sistotremastraceae</taxon>
        <taxon>Sistotremastrum</taxon>
    </lineage>
</organism>
<reference evidence="1 2" key="1">
    <citation type="journal article" date="2016" name="Mol. Biol. Evol.">
        <title>Comparative Genomics of Early-Diverging Mushroom-Forming Fungi Provides Insights into the Origins of Lignocellulose Decay Capabilities.</title>
        <authorList>
            <person name="Nagy L.G."/>
            <person name="Riley R."/>
            <person name="Tritt A."/>
            <person name="Adam C."/>
            <person name="Daum C."/>
            <person name="Floudas D."/>
            <person name="Sun H."/>
            <person name="Yadav J.S."/>
            <person name="Pangilinan J."/>
            <person name="Larsson K.H."/>
            <person name="Matsuura K."/>
            <person name="Barry K."/>
            <person name="Labutti K."/>
            <person name="Kuo R."/>
            <person name="Ohm R.A."/>
            <person name="Bhattacharya S.S."/>
            <person name="Shirouzu T."/>
            <person name="Yoshinaga Y."/>
            <person name="Martin F.M."/>
            <person name="Grigoriev I.V."/>
            <person name="Hibbett D.S."/>
        </authorList>
    </citation>
    <scope>NUCLEOTIDE SEQUENCE [LARGE SCALE GENOMIC DNA]</scope>
    <source>
        <strain evidence="1 2">HHB10207 ss-3</strain>
    </source>
</reference>
<evidence type="ECO:0000313" key="1">
    <source>
        <dbReference type="EMBL" id="KZT39513.1"/>
    </source>
</evidence>